<dbReference type="GO" id="GO:0046872">
    <property type="term" value="F:metal ion binding"/>
    <property type="evidence" value="ECO:0007669"/>
    <property type="project" value="UniProtKB-KW"/>
</dbReference>
<dbReference type="GO" id="GO:0006310">
    <property type="term" value="P:DNA recombination"/>
    <property type="evidence" value="ECO:0007669"/>
    <property type="project" value="UniProtKB-KW"/>
</dbReference>
<comment type="cofactor">
    <cofactor evidence="1">
        <name>Mg(2+)</name>
        <dbReference type="ChEBI" id="CHEBI:18420"/>
    </cofactor>
</comment>
<keyword evidence="14" id="KW-1185">Reference proteome</keyword>
<dbReference type="GO" id="GO:0004519">
    <property type="term" value="F:endonuclease activity"/>
    <property type="evidence" value="ECO:0007669"/>
    <property type="project" value="UniProtKB-KW"/>
</dbReference>
<evidence type="ECO:0000256" key="11">
    <source>
        <dbReference type="ARBA" id="ARBA00023242"/>
    </source>
</evidence>
<keyword evidence="4" id="KW-0479">Metal-binding</keyword>
<evidence type="ECO:0000313" key="13">
    <source>
        <dbReference type="EMBL" id="POM60607.1"/>
    </source>
</evidence>
<dbReference type="GO" id="GO:0006281">
    <property type="term" value="P:DNA repair"/>
    <property type="evidence" value="ECO:0007669"/>
    <property type="project" value="UniProtKB-KW"/>
</dbReference>
<evidence type="ECO:0000256" key="4">
    <source>
        <dbReference type="ARBA" id="ARBA00022723"/>
    </source>
</evidence>
<organism evidence="13 14">
    <name type="scientific">Phytophthora palmivora</name>
    <dbReference type="NCBI Taxonomy" id="4796"/>
    <lineage>
        <taxon>Eukaryota</taxon>
        <taxon>Sar</taxon>
        <taxon>Stramenopiles</taxon>
        <taxon>Oomycota</taxon>
        <taxon>Peronosporomycetes</taxon>
        <taxon>Peronosporales</taxon>
        <taxon>Peronosporaceae</taxon>
        <taxon>Phytophthora</taxon>
    </lineage>
</organism>
<comment type="subcellular location">
    <subcellularLocation>
        <location evidence="2">Nucleus</location>
    </subcellularLocation>
</comment>
<evidence type="ECO:0000256" key="9">
    <source>
        <dbReference type="ARBA" id="ARBA00023172"/>
    </source>
</evidence>
<keyword evidence="11" id="KW-0539">Nucleus</keyword>
<accession>A0A2P4X4X2</accession>
<dbReference type="InterPro" id="IPR042530">
    <property type="entry name" value="EME1/EME2_C"/>
</dbReference>
<protein>
    <submittedName>
        <fullName evidence="13">Uncharacterized protein</fullName>
    </submittedName>
</protein>
<keyword evidence="3" id="KW-0540">Nuclease</keyword>
<dbReference type="Gene3D" id="1.10.150.670">
    <property type="entry name" value="Crossover junction endonuclease EME1, DNA-binding domain"/>
    <property type="match status" value="1"/>
</dbReference>
<gene>
    <name evidence="13" type="ORF">PHPALM_30529</name>
</gene>
<evidence type="ECO:0000256" key="8">
    <source>
        <dbReference type="ARBA" id="ARBA00022842"/>
    </source>
</evidence>
<evidence type="ECO:0000256" key="12">
    <source>
        <dbReference type="ARBA" id="ARBA00023254"/>
    </source>
</evidence>
<evidence type="ECO:0000256" key="6">
    <source>
        <dbReference type="ARBA" id="ARBA00022763"/>
    </source>
</evidence>
<dbReference type="AlphaFoldDB" id="A0A2P4X4X2"/>
<keyword evidence="12" id="KW-0469">Meiosis</keyword>
<evidence type="ECO:0000256" key="7">
    <source>
        <dbReference type="ARBA" id="ARBA00022801"/>
    </source>
</evidence>
<keyword evidence="5" id="KW-0255">Endonuclease</keyword>
<keyword evidence="7" id="KW-0378">Hydrolase</keyword>
<comment type="caution">
    <text evidence="13">The sequence shown here is derived from an EMBL/GenBank/DDBJ whole genome shotgun (WGS) entry which is preliminary data.</text>
</comment>
<keyword evidence="6" id="KW-0227">DNA damage</keyword>
<dbReference type="PANTHER" id="PTHR21077">
    <property type="entry name" value="EME1 PROTEIN"/>
    <property type="match status" value="1"/>
</dbReference>
<keyword evidence="8" id="KW-0460">Magnesium</keyword>
<dbReference type="GO" id="GO:0048476">
    <property type="term" value="C:Holliday junction resolvase complex"/>
    <property type="evidence" value="ECO:0007669"/>
    <property type="project" value="InterPro"/>
</dbReference>
<dbReference type="GO" id="GO:0051321">
    <property type="term" value="P:meiotic cell cycle"/>
    <property type="evidence" value="ECO:0007669"/>
    <property type="project" value="UniProtKB-KW"/>
</dbReference>
<dbReference type="EMBL" id="NCKW01016848">
    <property type="protein sequence ID" value="POM60607.1"/>
    <property type="molecule type" value="Genomic_DNA"/>
</dbReference>
<sequence>MDRALIELKKQQKEKTKNGSGPRCSYPMISFADLQEVAFQLFMDTGAHTKFTSDLEAMAEYVALLTREFVEAASRPTALEEVLESVPRYNSFRVTHSGATVSMCANAWLRMIQVIPGVSEDKAQCLLDHFPTFNSLMCAYRDPTLSRAQKEDLVADKLHDARIQRALSKRIYAVFCEEDPDALI</sequence>
<evidence type="ECO:0000256" key="1">
    <source>
        <dbReference type="ARBA" id="ARBA00001946"/>
    </source>
</evidence>
<dbReference type="GO" id="GO:0005634">
    <property type="term" value="C:nucleus"/>
    <property type="evidence" value="ECO:0007669"/>
    <property type="project" value="UniProtKB-SubCell"/>
</dbReference>
<dbReference type="Proteomes" id="UP000237271">
    <property type="component" value="Unassembled WGS sequence"/>
</dbReference>
<keyword evidence="10" id="KW-0234">DNA repair</keyword>
<evidence type="ECO:0000256" key="3">
    <source>
        <dbReference type="ARBA" id="ARBA00022722"/>
    </source>
</evidence>
<evidence type="ECO:0000256" key="5">
    <source>
        <dbReference type="ARBA" id="ARBA00022759"/>
    </source>
</evidence>
<evidence type="ECO:0000256" key="2">
    <source>
        <dbReference type="ARBA" id="ARBA00004123"/>
    </source>
</evidence>
<evidence type="ECO:0000256" key="10">
    <source>
        <dbReference type="ARBA" id="ARBA00023204"/>
    </source>
</evidence>
<dbReference type="PANTHER" id="PTHR21077:SF5">
    <property type="entry name" value="CROSSOVER JUNCTION ENDONUCLEASE MMS4"/>
    <property type="match status" value="1"/>
</dbReference>
<reference evidence="13 14" key="1">
    <citation type="journal article" date="2017" name="Genome Biol. Evol.">
        <title>Phytophthora megakarya and P. palmivora, closely related causal agents of cacao black pod rot, underwent increases in genome sizes and gene numbers by different mechanisms.</title>
        <authorList>
            <person name="Ali S.S."/>
            <person name="Shao J."/>
            <person name="Lary D.J."/>
            <person name="Kronmiller B."/>
            <person name="Shen D."/>
            <person name="Strem M.D."/>
            <person name="Amoako-Attah I."/>
            <person name="Akrofi A.Y."/>
            <person name="Begoude B.A."/>
            <person name="Ten Hoopen G.M."/>
            <person name="Coulibaly K."/>
            <person name="Kebe B.I."/>
            <person name="Melnick R.L."/>
            <person name="Guiltinan M.J."/>
            <person name="Tyler B.M."/>
            <person name="Meinhardt L.W."/>
            <person name="Bailey B.A."/>
        </authorList>
    </citation>
    <scope>NUCLEOTIDE SEQUENCE [LARGE SCALE GENOMIC DNA]</scope>
    <source>
        <strain evidence="14">sbr112.9</strain>
    </source>
</reference>
<keyword evidence="9" id="KW-0233">DNA recombination</keyword>
<dbReference type="InterPro" id="IPR033310">
    <property type="entry name" value="Mms4/EME1/EME2"/>
</dbReference>
<proteinExistence type="predicted"/>
<evidence type="ECO:0000313" key="14">
    <source>
        <dbReference type="Proteomes" id="UP000237271"/>
    </source>
</evidence>
<dbReference type="OrthoDB" id="343092at2759"/>
<dbReference type="GO" id="GO:0016787">
    <property type="term" value="F:hydrolase activity"/>
    <property type="evidence" value="ECO:0007669"/>
    <property type="project" value="UniProtKB-KW"/>
</dbReference>
<name>A0A2P4X4X2_9STRA</name>